<evidence type="ECO:0000313" key="2">
    <source>
        <dbReference type="Proteomes" id="UP001456224"/>
    </source>
</evidence>
<keyword evidence="2" id="KW-1185">Reference proteome</keyword>
<protein>
    <submittedName>
        <fullName evidence="1">Uncharacterized protein</fullName>
    </submittedName>
</protein>
<name>A0ABZ2S597_9BURK</name>
<evidence type="ECO:0000313" key="1">
    <source>
        <dbReference type="EMBL" id="WXR75265.1"/>
    </source>
</evidence>
<sequence length="245" mass="27248">MFSAKGLVLEYAVAIPTRRYEWRRSAPGQPTRLVHDAIAFFQAFNERIPFSVNYGDHPPRIGWSAAEVCASGGVALNGNELLASPDRPPEQRFDGSYPASLVTFHAPLVSHLHARSQLFSSYTEFHIGLRTRLMPTIARSGPSSYGALRVTGLHLRVPSGFSEYSSLRGRFIKLLERADLAKLPVLVSNADHAHDLHWMRMFPDLQFQGDVLSPPLGADSLRALLALSGDNWRNFRVGSRYPPRG</sequence>
<proteinExistence type="predicted"/>
<gene>
    <name evidence="1" type="ORF">WHX56_07110</name>
</gene>
<accession>A0ABZ2S597</accession>
<dbReference type="EMBL" id="CP148753">
    <property type="protein sequence ID" value="WXR75265.1"/>
    <property type="molecule type" value="Genomic_DNA"/>
</dbReference>
<dbReference type="Proteomes" id="UP001456224">
    <property type="component" value="Chromosome"/>
</dbReference>
<organism evidence="1 2">
    <name type="scientific">Achromobacter veterisilvae</name>
    <dbReference type="NCBI Taxonomy" id="2069367"/>
    <lineage>
        <taxon>Bacteria</taxon>
        <taxon>Pseudomonadati</taxon>
        <taxon>Pseudomonadota</taxon>
        <taxon>Betaproteobacteria</taxon>
        <taxon>Burkholderiales</taxon>
        <taxon>Alcaligenaceae</taxon>
        <taxon>Achromobacter</taxon>
    </lineage>
</organism>
<dbReference type="RefSeq" id="WP_287754320.1">
    <property type="nucleotide sequence ID" value="NZ_CP148753.1"/>
</dbReference>
<reference evidence="1 2" key="1">
    <citation type="submission" date="2024-03" db="EMBL/GenBank/DDBJ databases">
        <title>Reference genomes for the five species model microbial community.</title>
        <authorList>
            <person name="Padfield D."/>
        </authorList>
    </citation>
    <scope>NUCLEOTIDE SEQUENCE [LARGE SCALE GENOMIC DNA]</scope>
    <source>
        <strain evidence="1 2">AB1</strain>
    </source>
</reference>